<proteinExistence type="predicted"/>
<evidence type="ECO:0000313" key="4">
    <source>
        <dbReference type="Proteomes" id="UP001336250"/>
    </source>
</evidence>
<comment type="caution">
    <text evidence="3">The sequence shown here is derived from an EMBL/GenBank/DDBJ whole genome shotgun (WGS) entry which is preliminary data.</text>
</comment>
<name>A0AAW9PX74_9BURK</name>
<organism evidence="3 4">
    <name type="scientific">Aquincola agrisoli</name>
    <dbReference type="NCBI Taxonomy" id="3119538"/>
    <lineage>
        <taxon>Bacteria</taxon>
        <taxon>Pseudomonadati</taxon>
        <taxon>Pseudomonadota</taxon>
        <taxon>Betaproteobacteria</taxon>
        <taxon>Burkholderiales</taxon>
        <taxon>Sphaerotilaceae</taxon>
        <taxon>Aquincola</taxon>
    </lineage>
</organism>
<sequence>MNNTSLRLVPAVALCLPLLAPAQANRPDPADPKASAPALRYQSAFADYKPWMDAQPGDWRRVNDSVRAAAVKGGHAGHGAGTAAPSAPAQKASAMPSHGSHQHHGGKQ</sequence>
<keyword evidence="4" id="KW-1185">Reference proteome</keyword>
<feature type="compositionally biased region" description="Low complexity" evidence="1">
    <location>
        <begin position="81"/>
        <end position="99"/>
    </location>
</feature>
<evidence type="ECO:0000256" key="2">
    <source>
        <dbReference type="SAM" id="SignalP"/>
    </source>
</evidence>
<reference evidence="3 4" key="1">
    <citation type="submission" date="2024-02" db="EMBL/GenBank/DDBJ databases">
        <title>Genome sequence of Aquincola sp. MAHUQ-54.</title>
        <authorList>
            <person name="Huq M.A."/>
        </authorList>
    </citation>
    <scope>NUCLEOTIDE SEQUENCE [LARGE SCALE GENOMIC DNA]</scope>
    <source>
        <strain evidence="3 4">MAHUQ-54</strain>
    </source>
</reference>
<feature type="signal peptide" evidence="2">
    <location>
        <begin position="1"/>
        <end position="24"/>
    </location>
</feature>
<evidence type="ECO:0000313" key="3">
    <source>
        <dbReference type="EMBL" id="MEF7612343.1"/>
    </source>
</evidence>
<dbReference type="EMBL" id="JAZIBG010000001">
    <property type="protein sequence ID" value="MEF7612343.1"/>
    <property type="molecule type" value="Genomic_DNA"/>
</dbReference>
<protein>
    <submittedName>
        <fullName evidence="3">Uncharacterized protein</fullName>
    </submittedName>
</protein>
<feature type="region of interest" description="Disordered" evidence="1">
    <location>
        <begin position="70"/>
        <end position="108"/>
    </location>
</feature>
<keyword evidence="2" id="KW-0732">Signal</keyword>
<dbReference type="AlphaFoldDB" id="A0AAW9PX74"/>
<evidence type="ECO:0000256" key="1">
    <source>
        <dbReference type="SAM" id="MobiDB-lite"/>
    </source>
</evidence>
<dbReference type="Proteomes" id="UP001336250">
    <property type="component" value="Unassembled WGS sequence"/>
</dbReference>
<accession>A0AAW9PX74</accession>
<gene>
    <name evidence="3" type="ORF">V4F39_00380</name>
</gene>
<feature type="chain" id="PRO_5043566988" evidence="2">
    <location>
        <begin position="25"/>
        <end position="108"/>
    </location>
</feature>
<dbReference type="RefSeq" id="WP_332287237.1">
    <property type="nucleotide sequence ID" value="NZ_JAZIBG010000001.1"/>
</dbReference>